<dbReference type="SMART" id="SM00822">
    <property type="entry name" value="PKS_KR"/>
    <property type="match status" value="1"/>
</dbReference>
<keyword evidence="2" id="KW-0560">Oxidoreductase</keyword>
<comment type="similarity">
    <text evidence="1">Belongs to the short-chain dehydrogenases/reductases (SDR) family.</text>
</comment>
<dbReference type="Pfam" id="PF13561">
    <property type="entry name" value="adh_short_C2"/>
    <property type="match status" value="1"/>
</dbReference>
<gene>
    <name evidence="4" type="ORF">D8Y23_11535</name>
</gene>
<dbReference type="InterPro" id="IPR057326">
    <property type="entry name" value="KR_dom"/>
</dbReference>
<proteinExistence type="inferred from homology"/>
<dbReference type="SUPFAM" id="SSF51735">
    <property type="entry name" value="NAD(P)-binding Rossmann-fold domains"/>
    <property type="match status" value="1"/>
</dbReference>
<feature type="domain" description="Ketoreductase" evidence="3">
    <location>
        <begin position="3"/>
        <end position="171"/>
    </location>
</feature>
<dbReference type="GO" id="GO:0030497">
    <property type="term" value="P:fatty acid elongation"/>
    <property type="evidence" value="ECO:0007669"/>
    <property type="project" value="TreeGrafter"/>
</dbReference>
<evidence type="ECO:0000313" key="5">
    <source>
        <dbReference type="Proteomes" id="UP000285970"/>
    </source>
</evidence>
<dbReference type="Proteomes" id="UP000285970">
    <property type="component" value="Unassembled WGS sequence"/>
</dbReference>
<dbReference type="PANTHER" id="PTHR42760:SF40">
    <property type="entry name" value="3-OXOACYL-[ACYL-CARRIER-PROTEIN] REDUCTASE, CHLOROPLASTIC"/>
    <property type="match status" value="1"/>
</dbReference>
<dbReference type="PROSITE" id="PS00061">
    <property type="entry name" value="ADH_SHORT"/>
    <property type="match status" value="1"/>
</dbReference>
<dbReference type="OrthoDB" id="286404at2"/>
<dbReference type="FunFam" id="3.40.50.720:FF:000084">
    <property type="entry name" value="Short-chain dehydrogenase reductase"/>
    <property type="match status" value="1"/>
</dbReference>
<dbReference type="PRINTS" id="PR00080">
    <property type="entry name" value="SDRFAMILY"/>
</dbReference>
<comment type="caution">
    <text evidence="4">The sequence shown here is derived from an EMBL/GenBank/DDBJ whole genome shotgun (WGS) entry which is preliminary data.</text>
</comment>
<name>A0A3S3LCT5_9MICO</name>
<evidence type="ECO:0000256" key="1">
    <source>
        <dbReference type="ARBA" id="ARBA00006484"/>
    </source>
</evidence>
<dbReference type="Gene3D" id="3.40.50.720">
    <property type="entry name" value="NAD(P)-binding Rossmann-like Domain"/>
    <property type="match status" value="1"/>
</dbReference>
<dbReference type="AlphaFoldDB" id="A0A3S3LCT5"/>
<dbReference type="InterPro" id="IPR002347">
    <property type="entry name" value="SDR_fam"/>
</dbReference>
<sequence>MSQRVIVTGGAGGIGAAIVERFAADGAEVAVLDRRAPAGDSASFFPVDLLDPLDTRRAVGEAILALGGVDVLVNCAGIFQHVSLLDITVDDWDRVLDINARATLVTMQAVAPVMLEARRGSIVNIASMAAKHGGGGEGHYAASKAAVVALTRAGAQEWGCHGVTVNAVCPGYVLTEMGADTRSAEDVAAWSAKSPLGRLGIPEDVAGVTHFLASPAGGYLTGQAINVTGGMIMH</sequence>
<dbReference type="EMBL" id="RBZY01000040">
    <property type="protein sequence ID" value="RWR17430.1"/>
    <property type="molecule type" value="Genomic_DNA"/>
</dbReference>
<dbReference type="CDD" id="cd05233">
    <property type="entry name" value="SDR_c"/>
    <property type="match status" value="1"/>
</dbReference>
<organism evidence="4 5">
    <name type="scientific">Microbacterium enclense</name>
    <dbReference type="NCBI Taxonomy" id="993073"/>
    <lineage>
        <taxon>Bacteria</taxon>
        <taxon>Bacillati</taxon>
        <taxon>Actinomycetota</taxon>
        <taxon>Actinomycetes</taxon>
        <taxon>Micrococcales</taxon>
        <taxon>Microbacteriaceae</taxon>
        <taxon>Microbacterium</taxon>
    </lineage>
</organism>
<reference evidence="4 5" key="1">
    <citation type="journal article" date="2018" name="Front. Microbiol.">
        <title>Novel Insights Into Bacterial Dimethylsulfoniopropionate Catabolism in the East China Sea.</title>
        <authorList>
            <person name="Liu J."/>
            <person name="Liu J."/>
            <person name="Zhang S.H."/>
            <person name="Liang J."/>
            <person name="Lin H."/>
            <person name="Song D."/>
            <person name="Yang G.P."/>
            <person name="Todd J.D."/>
            <person name="Zhang X.H."/>
        </authorList>
    </citation>
    <scope>NUCLEOTIDE SEQUENCE [LARGE SCALE GENOMIC DNA]</scope>
    <source>
        <strain evidence="4 5">ZYFD042</strain>
    </source>
</reference>
<dbReference type="PANTHER" id="PTHR42760">
    <property type="entry name" value="SHORT-CHAIN DEHYDROGENASES/REDUCTASES FAMILY MEMBER"/>
    <property type="match status" value="1"/>
</dbReference>
<dbReference type="GO" id="GO:0016616">
    <property type="term" value="F:oxidoreductase activity, acting on the CH-OH group of donors, NAD or NADP as acceptor"/>
    <property type="evidence" value="ECO:0007669"/>
    <property type="project" value="UniProtKB-ARBA"/>
</dbReference>
<evidence type="ECO:0000313" key="4">
    <source>
        <dbReference type="EMBL" id="RWR17430.1"/>
    </source>
</evidence>
<dbReference type="InterPro" id="IPR036291">
    <property type="entry name" value="NAD(P)-bd_dom_sf"/>
</dbReference>
<dbReference type="InterPro" id="IPR020904">
    <property type="entry name" value="Sc_DH/Rdtase_CS"/>
</dbReference>
<accession>A0A3S3LCT5</accession>
<evidence type="ECO:0000259" key="3">
    <source>
        <dbReference type="SMART" id="SM00822"/>
    </source>
</evidence>
<evidence type="ECO:0000256" key="2">
    <source>
        <dbReference type="ARBA" id="ARBA00023002"/>
    </source>
</evidence>
<dbReference type="RefSeq" id="WP_128218271.1">
    <property type="nucleotide sequence ID" value="NZ_RBZY01000040.1"/>
</dbReference>
<protein>
    <submittedName>
        <fullName evidence="4">SDR family oxidoreductase</fullName>
    </submittedName>
</protein>
<dbReference type="PRINTS" id="PR00081">
    <property type="entry name" value="GDHRDH"/>
</dbReference>